<dbReference type="SUPFAM" id="SSF54768">
    <property type="entry name" value="dsRNA-binding domain-like"/>
    <property type="match status" value="1"/>
</dbReference>
<dbReference type="EMBL" id="JAMZMK010008860">
    <property type="protein sequence ID" value="KAI7738159.1"/>
    <property type="molecule type" value="Genomic_DNA"/>
</dbReference>
<reference evidence="5" key="1">
    <citation type="submission" date="2022-06" db="EMBL/GenBank/DDBJ databases">
        <title>Uncovering the hologenomic basis of an extraordinary plant invasion.</title>
        <authorList>
            <person name="Bieker V.C."/>
            <person name="Martin M.D."/>
            <person name="Gilbert T."/>
            <person name="Hodgins K."/>
            <person name="Battlay P."/>
            <person name="Petersen B."/>
            <person name="Wilson J."/>
        </authorList>
    </citation>
    <scope>NUCLEOTIDE SEQUENCE</scope>
    <source>
        <strain evidence="5">AA19_3_7</strain>
        <tissue evidence="5">Leaf</tissue>
    </source>
</reference>
<dbReference type="SMART" id="SM00358">
    <property type="entry name" value="DSRM"/>
    <property type="match status" value="1"/>
</dbReference>
<evidence type="ECO:0000313" key="6">
    <source>
        <dbReference type="Proteomes" id="UP001206925"/>
    </source>
</evidence>
<keyword evidence="6" id="KW-1185">Reference proteome</keyword>
<dbReference type="PANTHER" id="PTHR46205:SF3">
    <property type="entry name" value="LOQUACIOUS, ISOFORM B"/>
    <property type="match status" value="1"/>
</dbReference>
<evidence type="ECO:0000256" key="3">
    <source>
        <dbReference type="SAM" id="MobiDB-lite"/>
    </source>
</evidence>
<dbReference type="AlphaFoldDB" id="A0AAD5GE66"/>
<name>A0AAD5GE66_AMBAR</name>
<feature type="region of interest" description="Disordered" evidence="3">
    <location>
        <begin position="181"/>
        <end position="224"/>
    </location>
</feature>
<evidence type="ECO:0000259" key="4">
    <source>
        <dbReference type="PROSITE" id="PS50137"/>
    </source>
</evidence>
<proteinExistence type="predicted"/>
<evidence type="ECO:0000256" key="1">
    <source>
        <dbReference type="ARBA" id="ARBA00022884"/>
    </source>
</evidence>
<dbReference type="InterPro" id="IPR014720">
    <property type="entry name" value="dsRBD_dom"/>
</dbReference>
<dbReference type="GO" id="GO:0003723">
    <property type="term" value="F:RNA binding"/>
    <property type="evidence" value="ECO:0007669"/>
    <property type="project" value="UniProtKB-UniRule"/>
</dbReference>
<dbReference type="PANTHER" id="PTHR46205">
    <property type="entry name" value="LOQUACIOUS, ISOFORM B"/>
    <property type="match status" value="1"/>
</dbReference>
<evidence type="ECO:0000256" key="2">
    <source>
        <dbReference type="PROSITE-ProRule" id="PRU00266"/>
    </source>
</evidence>
<dbReference type="Pfam" id="PF00035">
    <property type="entry name" value="dsrm"/>
    <property type="match status" value="1"/>
</dbReference>
<evidence type="ECO:0000313" key="5">
    <source>
        <dbReference type="EMBL" id="KAI7738159.1"/>
    </source>
</evidence>
<organism evidence="5 6">
    <name type="scientific">Ambrosia artemisiifolia</name>
    <name type="common">Common ragweed</name>
    <dbReference type="NCBI Taxonomy" id="4212"/>
    <lineage>
        <taxon>Eukaryota</taxon>
        <taxon>Viridiplantae</taxon>
        <taxon>Streptophyta</taxon>
        <taxon>Embryophyta</taxon>
        <taxon>Tracheophyta</taxon>
        <taxon>Spermatophyta</taxon>
        <taxon>Magnoliopsida</taxon>
        <taxon>eudicotyledons</taxon>
        <taxon>Gunneridae</taxon>
        <taxon>Pentapetalae</taxon>
        <taxon>asterids</taxon>
        <taxon>campanulids</taxon>
        <taxon>Asterales</taxon>
        <taxon>Asteraceae</taxon>
        <taxon>Asteroideae</taxon>
        <taxon>Heliantheae alliance</taxon>
        <taxon>Heliantheae</taxon>
        <taxon>Ambrosia</taxon>
    </lineage>
</organism>
<protein>
    <recommendedName>
        <fullName evidence="4">DRBM domain-containing protein</fullName>
    </recommendedName>
</protein>
<dbReference type="Gene3D" id="3.30.160.20">
    <property type="match status" value="1"/>
</dbReference>
<keyword evidence="1 2" id="KW-0694">RNA-binding</keyword>
<feature type="domain" description="DRBM" evidence="4">
    <location>
        <begin position="258"/>
        <end position="294"/>
    </location>
</feature>
<accession>A0AAD5GE66</accession>
<sequence>MPKLDTVLKTAFQYNSAPASTPIVPPGPIVQCTNKQLLPLTQVSNQETILHSSPAREEGEVPESELDPDTRRRLLILQHGMDMRGQATIEPPQFPVRPPPMQASAPRVEPHGGWFPLGEDMGQRQFNRIAPSPKEFSIHSEPMHIDKKHNFRAPPFVHKVEASTLPDRVLENQRLPKEVLQRDDRLRLSHSPPVHPLFPGEESSLRQSSSSNGDMDNETGGNDTFAESPAEYLHYIAFKCGTKVEFRPALVPGIKLLFSFEVWFAGEKIGDGTGSTRREAQHNAAESSLMNLADKYLSCSNPGDEGRFISDGSPFRHQSLLREESTLFPTASVPAKVEMPKKSSIDALNELVRSNCSLKNTSLSVP</sequence>
<dbReference type="InterPro" id="IPR051247">
    <property type="entry name" value="RLC_Component"/>
</dbReference>
<gene>
    <name evidence="5" type="ORF">M8C21_007542</name>
</gene>
<comment type="caution">
    <text evidence="5">The sequence shown here is derived from an EMBL/GenBank/DDBJ whole genome shotgun (WGS) entry which is preliminary data.</text>
</comment>
<dbReference type="Proteomes" id="UP001206925">
    <property type="component" value="Unassembled WGS sequence"/>
</dbReference>
<dbReference type="PROSITE" id="PS50137">
    <property type="entry name" value="DS_RBD"/>
    <property type="match status" value="1"/>
</dbReference>